<dbReference type="Proteomes" id="UP000184536">
    <property type="component" value="Unassembled WGS sequence"/>
</dbReference>
<dbReference type="STRING" id="1121919.SAMN02745975_01750"/>
<feature type="domain" description="Metallo-beta-lactamase" evidence="1">
    <location>
        <begin position="2"/>
        <end position="35"/>
    </location>
</feature>
<organism evidence="2 3">
    <name type="scientific">Geosporobacter subterraneus DSM 17957</name>
    <dbReference type="NCBI Taxonomy" id="1121919"/>
    <lineage>
        <taxon>Bacteria</taxon>
        <taxon>Bacillati</taxon>
        <taxon>Bacillota</taxon>
        <taxon>Clostridia</taxon>
        <taxon>Peptostreptococcales</taxon>
        <taxon>Thermotaleaceae</taxon>
        <taxon>Geosporobacter</taxon>
    </lineage>
</organism>
<reference evidence="3" key="1">
    <citation type="submission" date="2016-11" db="EMBL/GenBank/DDBJ databases">
        <authorList>
            <person name="Varghese N."/>
            <person name="Submissions S."/>
        </authorList>
    </citation>
    <scope>NUCLEOTIDE SEQUENCE [LARGE SCALE GENOMIC DNA]</scope>
    <source>
        <strain evidence="3">DSM 17957</strain>
    </source>
</reference>
<proteinExistence type="predicted"/>
<accession>A0A1M6I7N5</accession>
<dbReference type="SUPFAM" id="SSF56281">
    <property type="entry name" value="Metallo-hydrolase/oxidoreductase"/>
    <property type="match status" value="1"/>
</dbReference>
<keyword evidence="3" id="KW-1185">Reference proteome</keyword>
<dbReference type="CDD" id="cd07713">
    <property type="entry name" value="DHPS-like_MBL-fold"/>
    <property type="match status" value="1"/>
</dbReference>
<dbReference type="InterPro" id="IPR036866">
    <property type="entry name" value="RibonucZ/Hydroxyglut_hydro"/>
</dbReference>
<dbReference type="InterPro" id="IPR052926">
    <property type="entry name" value="Metallo-beta-lactamase_dom"/>
</dbReference>
<dbReference type="AlphaFoldDB" id="A0A1M6I7N5"/>
<evidence type="ECO:0000313" key="3">
    <source>
        <dbReference type="Proteomes" id="UP000184536"/>
    </source>
</evidence>
<dbReference type="Gene3D" id="3.60.15.10">
    <property type="entry name" value="Ribonuclease Z/Hydroxyacylglutathione hydrolase-like"/>
    <property type="match status" value="1"/>
</dbReference>
<dbReference type="PANTHER" id="PTHR13754">
    <property type="entry name" value="METALLO-BETA-LACTAMASE SUPERFAMILY PROTEIN"/>
    <property type="match status" value="1"/>
</dbReference>
<dbReference type="InterPro" id="IPR001279">
    <property type="entry name" value="Metallo-B-lactamas"/>
</dbReference>
<dbReference type="InterPro" id="IPR041712">
    <property type="entry name" value="DHPS-like_MBL-fold"/>
</dbReference>
<gene>
    <name evidence="2" type="ORF">SAMN02745975_01750</name>
</gene>
<evidence type="ECO:0000313" key="2">
    <source>
        <dbReference type="EMBL" id="SHJ30442.1"/>
    </source>
</evidence>
<dbReference type="EMBL" id="FQZV01000020">
    <property type="protein sequence ID" value="SHJ30442.1"/>
    <property type="molecule type" value="Genomic_DNA"/>
</dbReference>
<dbReference type="GO" id="GO:0016740">
    <property type="term" value="F:transferase activity"/>
    <property type="evidence" value="ECO:0007669"/>
    <property type="project" value="TreeGrafter"/>
</dbReference>
<dbReference type="PANTHER" id="PTHR13754:SF18">
    <property type="entry name" value="7,8-DIHYDROPTERIN-6-METHYL-4-(BETA-D-RIBOFURANOSYL)-AMINOBENZENE-5'-PHOSPHATE SYNTHASE"/>
    <property type="match status" value="1"/>
</dbReference>
<sequence length="166" mass="18625">MGISLLDLDAIVLSHGHMDHTWGLVPLIQHYIEAAVEGRNCKKPRIVAHPFVYMTRSVKDYIEIGSLLSQGKLAKHFNLSLSKEPIWLRENLLFLGEIERTNDFEAQKPNGKILRQDSVEEEDFLLDDSALVYRSTEGLVIITGCSHAGICNIMAYAKKSAEMTAL</sequence>
<evidence type="ECO:0000259" key="1">
    <source>
        <dbReference type="Pfam" id="PF00753"/>
    </source>
</evidence>
<protein>
    <submittedName>
        <fullName evidence="2">Metallo-beta-lactamase superfamily protein</fullName>
    </submittedName>
</protein>
<dbReference type="Pfam" id="PF00753">
    <property type="entry name" value="Lactamase_B"/>
    <property type="match status" value="1"/>
</dbReference>
<name>A0A1M6I7N5_9FIRM</name>